<dbReference type="AlphaFoldDB" id="A0A6V7PDS7"/>
<name>A0A6V7PDS7_ANACO</name>
<proteinExistence type="predicted"/>
<evidence type="ECO:0000256" key="1">
    <source>
        <dbReference type="SAM" id="MobiDB-lite"/>
    </source>
</evidence>
<gene>
    <name evidence="2" type="ORF">CB5_LOCUS12216</name>
</gene>
<accession>A0A6V7PDS7</accession>
<feature type="region of interest" description="Disordered" evidence="1">
    <location>
        <begin position="96"/>
        <end position="194"/>
    </location>
</feature>
<reference evidence="2" key="1">
    <citation type="submission" date="2020-07" db="EMBL/GenBank/DDBJ databases">
        <authorList>
            <person name="Lin J."/>
        </authorList>
    </citation>
    <scope>NUCLEOTIDE SEQUENCE</scope>
</reference>
<dbReference type="EMBL" id="LR862147">
    <property type="protein sequence ID" value="CAD1829005.1"/>
    <property type="molecule type" value="Genomic_DNA"/>
</dbReference>
<protein>
    <submittedName>
        <fullName evidence="2">Uncharacterized protein</fullName>
    </submittedName>
</protein>
<evidence type="ECO:0000313" key="2">
    <source>
        <dbReference type="EMBL" id="CAD1829005.1"/>
    </source>
</evidence>
<feature type="compositionally biased region" description="Polar residues" evidence="1">
    <location>
        <begin position="120"/>
        <end position="143"/>
    </location>
</feature>
<feature type="compositionally biased region" description="Pro residues" evidence="1">
    <location>
        <begin position="176"/>
        <end position="194"/>
    </location>
</feature>
<organism evidence="2">
    <name type="scientific">Ananas comosus var. bracteatus</name>
    <name type="common">red pineapple</name>
    <dbReference type="NCBI Taxonomy" id="296719"/>
    <lineage>
        <taxon>Eukaryota</taxon>
        <taxon>Viridiplantae</taxon>
        <taxon>Streptophyta</taxon>
        <taxon>Embryophyta</taxon>
        <taxon>Tracheophyta</taxon>
        <taxon>Spermatophyta</taxon>
        <taxon>Magnoliopsida</taxon>
        <taxon>Liliopsida</taxon>
        <taxon>Poales</taxon>
        <taxon>Bromeliaceae</taxon>
        <taxon>Bromelioideae</taxon>
        <taxon>Ananas</taxon>
    </lineage>
</organism>
<sequence>MCAAHVSALSTVGGDLAGDSSAAAARRRSATSVLEIAVPASPAANPTAANAAPLEAKTPRRVRREWFPGSNMWLMAAEEAMEEVGASRYMSTKLTMEPTTRVEKTRSSSVSPKLGRDAMSPSTFALTPMSSSMRTLKGNSGSAETLDRHPSRKIPIGSDGRGGGSGSSLESHPPPEEPPPGGAAPPPPPPPASS</sequence>